<dbReference type="InterPro" id="IPR001789">
    <property type="entry name" value="Sig_transdc_resp-reg_receiver"/>
</dbReference>
<organism evidence="3 6">
    <name type="scientific">Pseudoduganella albidiflava</name>
    <dbReference type="NCBI Taxonomy" id="321983"/>
    <lineage>
        <taxon>Bacteria</taxon>
        <taxon>Pseudomonadati</taxon>
        <taxon>Pseudomonadota</taxon>
        <taxon>Betaproteobacteria</taxon>
        <taxon>Burkholderiales</taxon>
        <taxon>Oxalobacteraceae</taxon>
        <taxon>Telluria group</taxon>
        <taxon>Pseudoduganella</taxon>
    </lineage>
</organism>
<reference evidence="3" key="1">
    <citation type="journal article" date="2014" name="Int. J. Syst. Evol. Microbiol.">
        <title>Complete genome sequence of Corynebacterium casei LMG S-19264T (=DSM 44701T), isolated from a smear-ripened cheese.</title>
        <authorList>
            <consortium name="US DOE Joint Genome Institute (JGI-PGF)"/>
            <person name="Walter F."/>
            <person name="Albersmeier A."/>
            <person name="Kalinowski J."/>
            <person name="Ruckert C."/>
        </authorList>
    </citation>
    <scope>NUCLEOTIDE SEQUENCE</scope>
    <source>
        <strain evidence="3">KCTC 12343</strain>
    </source>
</reference>
<dbReference type="Proteomes" id="UP000292307">
    <property type="component" value="Chromosome"/>
</dbReference>
<evidence type="ECO:0000313" key="5">
    <source>
        <dbReference type="Proteomes" id="UP000292307"/>
    </source>
</evidence>
<gene>
    <name evidence="4" type="ORF">EYF70_08970</name>
    <name evidence="3" type="ORF">GCM10007387_49590</name>
</gene>
<evidence type="ECO:0000256" key="1">
    <source>
        <dbReference type="PROSITE-ProRule" id="PRU00169"/>
    </source>
</evidence>
<dbReference type="SUPFAM" id="SSF52172">
    <property type="entry name" value="CheY-like"/>
    <property type="match status" value="1"/>
</dbReference>
<evidence type="ECO:0000313" key="3">
    <source>
        <dbReference type="EMBL" id="GGY61014.1"/>
    </source>
</evidence>
<name>A0A411WWJ9_9BURK</name>
<dbReference type="Proteomes" id="UP000628442">
    <property type="component" value="Unassembled WGS sequence"/>
</dbReference>
<evidence type="ECO:0000313" key="4">
    <source>
        <dbReference type="EMBL" id="QBI00962.1"/>
    </source>
</evidence>
<sequence length="133" mass="14363">MPERRMLLVEPADMLRRTVSLTARSLGMESIDEAASLPQAQRLLRERRYSGAVIAIDSGGTLDLTLLDDVREGRTASDAAMPIAVLAVEADARFVEALRGRDVRRVILKPFRAKVLLETFVAMGAGDAAGPAS</sequence>
<feature type="domain" description="Response regulatory" evidence="2">
    <location>
        <begin position="5"/>
        <end position="124"/>
    </location>
</feature>
<dbReference type="EMBL" id="BMWV01000014">
    <property type="protein sequence ID" value="GGY61014.1"/>
    <property type="molecule type" value="Genomic_DNA"/>
</dbReference>
<dbReference type="AlphaFoldDB" id="A0A411WWJ9"/>
<dbReference type="Gene3D" id="3.40.50.2300">
    <property type="match status" value="1"/>
</dbReference>
<dbReference type="EMBL" id="CP036401">
    <property type="protein sequence ID" value="QBI00962.1"/>
    <property type="molecule type" value="Genomic_DNA"/>
</dbReference>
<dbReference type="InterPro" id="IPR011006">
    <property type="entry name" value="CheY-like_superfamily"/>
</dbReference>
<comment type="caution">
    <text evidence="1">Lacks conserved residue(s) required for the propagation of feature annotation.</text>
</comment>
<evidence type="ECO:0000313" key="6">
    <source>
        <dbReference type="Proteomes" id="UP000628442"/>
    </source>
</evidence>
<protein>
    <submittedName>
        <fullName evidence="4">Response regulator</fullName>
    </submittedName>
</protein>
<dbReference type="GO" id="GO:0000160">
    <property type="term" value="P:phosphorelay signal transduction system"/>
    <property type="evidence" value="ECO:0007669"/>
    <property type="project" value="InterPro"/>
</dbReference>
<dbReference type="OrthoDB" id="8905968at2"/>
<reference evidence="4 5" key="2">
    <citation type="submission" date="2019-02" db="EMBL/GenBank/DDBJ databases">
        <title>Draft Genome Sequences of Six Type Strains of the Genus Massilia.</title>
        <authorList>
            <person name="Miess H."/>
            <person name="Frediansyhah A."/>
            <person name="Gross H."/>
        </authorList>
    </citation>
    <scope>NUCLEOTIDE SEQUENCE [LARGE SCALE GENOMIC DNA]</scope>
    <source>
        <strain evidence="4 5">DSM 17472</strain>
    </source>
</reference>
<reference evidence="3" key="3">
    <citation type="submission" date="2022-12" db="EMBL/GenBank/DDBJ databases">
        <authorList>
            <person name="Sun Q."/>
            <person name="Kim S."/>
        </authorList>
    </citation>
    <scope>NUCLEOTIDE SEQUENCE</scope>
    <source>
        <strain evidence="3">KCTC 12343</strain>
    </source>
</reference>
<dbReference type="RefSeq" id="WP_131145090.1">
    <property type="nucleotide sequence ID" value="NZ_BMWV01000014.1"/>
</dbReference>
<dbReference type="PROSITE" id="PS50110">
    <property type="entry name" value="RESPONSE_REGULATORY"/>
    <property type="match status" value="1"/>
</dbReference>
<keyword evidence="5" id="KW-1185">Reference proteome</keyword>
<proteinExistence type="predicted"/>
<evidence type="ECO:0000259" key="2">
    <source>
        <dbReference type="PROSITE" id="PS50110"/>
    </source>
</evidence>
<accession>A0A411WWJ9</accession>